<dbReference type="PANTHER" id="PTHR35535">
    <property type="entry name" value="HEAT SHOCK PROTEIN HSLJ"/>
    <property type="match status" value="1"/>
</dbReference>
<reference evidence="4 5" key="1">
    <citation type="submission" date="2020-08" db="EMBL/GenBank/DDBJ databases">
        <title>Functional genomics of gut bacteria from endangered species of beetles.</title>
        <authorList>
            <person name="Carlos-Shanley C."/>
        </authorList>
    </citation>
    <scope>NUCLEOTIDE SEQUENCE [LARGE SCALE GENOMIC DNA]</scope>
    <source>
        <strain evidence="4 5">S00124</strain>
    </source>
</reference>
<evidence type="ECO:0000256" key="1">
    <source>
        <dbReference type="SAM" id="SignalP"/>
    </source>
</evidence>
<feature type="signal peptide" evidence="1">
    <location>
        <begin position="1"/>
        <end position="26"/>
    </location>
</feature>
<gene>
    <name evidence="4" type="ORF">HNP33_001695</name>
</gene>
<dbReference type="InterPro" id="IPR053147">
    <property type="entry name" value="Hsp_HslJ-like"/>
</dbReference>
<evidence type="ECO:0000313" key="4">
    <source>
        <dbReference type="EMBL" id="MBB6577638.1"/>
    </source>
</evidence>
<dbReference type="Gene3D" id="2.40.128.270">
    <property type="match status" value="1"/>
</dbReference>
<evidence type="ECO:0000259" key="3">
    <source>
        <dbReference type="Pfam" id="PF14302"/>
    </source>
</evidence>
<dbReference type="PROSITE" id="PS51257">
    <property type="entry name" value="PROKAR_LIPOPROTEIN"/>
    <property type="match status" value="1"/>
</dbReference>
<accession>A0ABR6REQ3</accession>
<dbReference type="InterPro" id="IPR025485">
    <property type="entry name" value="DUF4377"/>
</dbReference>
<keyword evidence="4" id="KW-0346">Stress response</keyword>
<feature type="chain" id="PRO_5047287611" evidence="1">
    <location>
        <begin position="27"/>
        <end position="280"/>
    </location>
</feature>
<keyword evidence="1" id="KW-0732">Signal</keyword>
<dbReference type="RefSeq" id="WP_184707298.1">
    <property type="nucleotide sequence ID" value="NZ_JACHKZ010000008.1"/>
</dbReference>
<proteinExistence type="predicted"/>
<name>A0ABR6REQ3_9BURK</name>
<dbReference type="EMBL" id="JACHKZ010000008">
    <property type="protein sequence ID" value="MBB6577638.1"/>
    <property type="molecule type" value="Genomic_DNA"/>
</dbReference>
<dbReference type="Proteomes" id="UP000562492">
    <property type="component" value="Unassembled WGS sequence"/>
</dbReference>
<feature type="domain" description="DUF4377" evidence="3">
    <location>
        <begin position="193"/>
        <end position="275"/>
    </location>
</feature>
<sequence>MTRWPLAAFASAALLGISACSSTGSADPSTSTPGAASTAPSMNTSALNKTLQAYHWDLESAQDQSGRALPSFTALAPKTAVRLNFSAGSQPGQQLVSTKICNNLGGSYQLDGDKISIGNMISTQMACADNRVMQLEQAVGAQLPRAQSVRIAQDANPQSMVLTFSDGSRWNLKAVPTNATKYGNAGETIFLEVGPQTKPCSAGVMRTQCLQVREVRYDGAGRKTTTGEWGNFYGNIEGYQHEPGIRNVLRVKRYTVQNPPADASRYAYVLDMTVESERTK</sequence>
<evidence type="ECO:0000259" key="2">
    <source>
        <dbReference type="Pfam" id="PF03724"/>
    </source>
</evidence>
<dbReference type="Pfam" id="PF14302">
    <property type="entry name" value="DUF4377"/>
    <property type="match status" value="1"/>
</dbReference>
<protein>
    <submittedName>
        <fullName evidence="4">Heat shock protein HslJ</fullName>
    </submittedName>
</protein>
<dbReference type="InterPro" id="IPR038670">
    <property type="entry name" value="HslJ-like_sf"/>
</dbReference>
<feature type="domain" description="DUF306" evidence="2">
    <location>
        <begin position="49"/>
        <end position="168"/>
    </location>
</feature>
<dbReference type="Pfam" id="PF03724">
    <property type="entry name" value="META"/>
    <property type="match status" value="1"/>
</dbReference>
<dbReference type="InterPro" id="IPR005184">
    <property type="entry name" value="DUF306_Meta_HslJ"/>
</dbReference>
<keyword evidence="5" id="KW-1185">Reference proteome</keyword>
<dbReference type="PANTHER" id="PTHR35535:SF1">
    <property type="entry name" value="HEAT SHOCK PROTEIN HSLJ"/>
    <property type="match status" value="1"/>
</dbReference>
<comment type="caution">
    <text evidence="4">The sequence shown here is derived from an EMBL/GenBank/DDBJ whole genome shotgun (WGS) entry which is preliminary data.</text>
</comment>
<organism evidence="4 5">
    <name type="scientific">Comamonas odontotermitis</name>
    <dbReference type="NCBI Taxonomy" id="379895"/>
    <lineage>
        <taxon>Bacteria</taxon>
        <taxon>Pseudomonadati</taxon>
        <taxon>Pseudomonadota</taxon>
        <taxon>Betaproteobacteria</taxon>
        <taxon>Burkholderiales</taxon>
        <taxon>Comamonadaceae</taxon>
        <taxon>Comamonas</taxon>
    </lineage>
</organism>
<evidence type="ECO:0000313" key="5">
    <source>
        <dbReference type="Proteomes" id="UP000562492"/>
    </source>
</evidence>